<evidence type="ECO:0000313" key="2">
    <source>
        <dbReference type="Proteomes" id="UP000595437"/>
    </source>
</evidence>
<proteinExistence type="predicted"/>
<gene>
    <name evidence="1" type="ORF">FKW44_016619</name>
</gene>
<keyword evidence="2" id="KW-1185">Reference proteome</keyword>
<reference evidence="2" key="1">
    <citation type="submission" date="2021-01" db="EMBL/GenBank/DDBJ databases">
        <title>Caligus Genome Assembly.</title>
        <authorList>
            <person name="Gallardo-Escarate C."/>
        </authorList>
    </citation>
    <scope>NUCLEOTIDE SEQUENCE [LARGE SCALE GENOMIC DNA]</scope>
</reference>
<sequence>WFIIDLVAAIPFDLLPLAPIRTKPRRLSACLKRLAFYDSSAWLERSTATL</sequence>
<name>A0A7T8K265_CALRO</name>
<feature type="non-terminal residue" evidence="1">
    <location>
        <position position="1"/>
    </location>
</feature>
<feature type="non-terminal residue" evidence="1">
    <location>
        <position position="50"/>
    </location>
</feature>
<organism evidence="1 2">
    <name type="scientific">Caligus rogercresseyi</name>
    <name type="common">Sea louse</name>
    <dbReference type="NCBI Taxonomy" id="217165"/>
    <lineage>
        <taxon>Eukaryota</taxon>
        <taxon>Metazoa</taxon>
        <taxon>Ecdysozoa</taxon>
        <taxon>Arthropoda</taxon>
        <taxon>Crustacea</taxon>
        <taxon>Multicrustacea</taxon>
        <taxon>Hexanauplia</taxon>
        <taxon>Copepoda</taxon>
        <taxon>Siphonostomatoida</taxon>
        <taxon>Caligidae</taxon>
        <taxon>Caligus</taxon>
    </lineage>
</organism>
<protein>
    <submittedName>
        <fullName evidence="1">Uncharacterized protein</fullName>
    </submittedName>
</protein>
<dbReference type="OrthoDB" id="432483at2759"/>
<dbReference type="Proteomes" id="UP000595437">
    <property type="component" value="Chromosome 11"/>
</dbReference>
<accession>A0A7T8K265</accession>
<dbReference type="AlphaFoldDB" id="A0A7T8K265"/>
<evidence type="ECO:0000313" key="1">
    <source>
        <dbReference type="EMBL" id="QQP42070.1"/>
    </source>
</evidence>
<dbReference type="EMBL" id="CP045900">
    <property type="protein sequence ID" value="QQP42070.1"/>
    <property type="molecule type" value="Genomic_DNA"/>
</dbReference>